<protein>
    <submittedName>
        <fullName evidence="2">Endonuclease/exonuclease/phosphatase</fullName>
    </submittedName>
</protein>
<name>A0AAD6UJ06_9AGAR</name>
<dbReference type="PANTHER" id="PTHR19446">
    <property type="entry name" value="REVERSE TRANSCRIPTASES"/>
    <property type="match status" value="1"/>
</dbReference>
<dbReference type="AlphaFoldDB" id="A0AAD6UJ06"/>
<dbReference type="InterPro" id="IPR005135">
    <property type="entry name" value="Endo/exonuclease/phosphatase"/>
</dbReference>
<dbReference type="Pfam" id="PF03372">
    <property type="entry name" value="Exo_endo_phos"/>
    <property type="match status" value="1"/>
</dbReference>
<dbReference type="GO" id="GO:0004519">
    <property type="term" value="F:endonuclease activity"/>
    <property type="evidence" value="ECO:0007669"/>
    <property type="project" value="UniProtKB-KW"/>
</dbReference>
<keyword evidence="2" id="KW-0540">Nuclease</keyword>
<dbReference type="InterPro" id="IPR036691">
    <property type="entry name" value="Endo/exonu/phosph_ase_sf"/>
</dbReference>
<comment type="caution">
    <text evidence="2">The sequence shown here is derived from an EMBL/GenBank/DDBJ whole genome shotgun (WGS) entry which is preliminary data.</text>
</comment>
<sequence length="597" mass="68209">MKAAVRIAALNIRGQGNTDVNHTDNKWYELWQLMREQKVGVMIVGEAHLDDERKAAIDQLFGRVLRTDFTKHPMTANAKGVAIVLNKNMVMTGTVTTKEIIPGRALLTEMLNVDGSPLTILGIYAPNAPVENAAFWIKIKEYFENRPTLNKPDVMGGDFNIVEDPIDRLPPREDNAAAVDALDDLKTYLGLVDGWRKTFPTTCAYTYHQSEAQGGAQSRLDRLLVKRGIFEHTFEWEMQTVGIPTDHRMVSMKLTTEDAPTVGRGRWVWPAHLMRDSVLTKYIHEKGLELQANIDELKDHEVRDPEHNAQILWMNFKKDIGDKARERAKIVVPKIKSEIAALEVKLKLVEADKELTIEERKLSSVLLLQKIEELEKKRHKDARATARIRNRLEGEVIGPYWTQINKPSKPREVIHRLIRVTKDDGTIEYEKNSRNMATLARNYHKKLQSDRNDTPPEVREEKITKVLERTATKVTDEQHKMLKAKLTIEDVRLALRKSANGKAPGLDGITYEVWKILDARYQTAISLEKPAFNILSVMLAVYNDIETHGMIYGTGFSKSWMCPLYKKNDRADIANYRPISLLNTDYKVFTKALTIKL</sequence>
<evidence type="ECO:0000313" key="2">
    <source>
        <dbReference type="EMBL" id="KAJ7104119.1"/>
    </source>
</evidence>
<dbReference type="EMBL" id="JARJCN010000001">
    <property type="protein sequence ID" value="KAJ7104119.1"/>
    <property type="molecule type" value="Genomic_DNA"/>
</dbReference>
<organism evidence="2 3">
    <name type="scientific">Mycena belliarum</name>
    <dbReference type="NCBI Taxonomy" id="1033014"/>
    <lineage>
        <taxon>Eukaryota</taxon>
        <taxon>Fungi</taxon>
        <taxon>Dikarya</taxon>
        <taxon>Basidiomycota</taxon>
        <taxon>Agaricomycotina</taxon>
        <taxon>Agaricomycetes</taxon>
        <taxon>Agaricomycetidae</taxon>
        <taxon>Agaricales</taxon>
        <taxon>Marasmiineae</taxon>
        <taxon>Mycenaceae</taxon>
        <taxon>Mycena</taxon>
    </lineage>
</organism>
<evidence type="ECO:0000313" key="3">
    <source>
        <dbReference type="Proteomes" id="UP001222325"/>
    </source>
</evidence>
<keyword evidence="2" id="KW-0378">Hydrolase</keyword>
<feature type="domain" description="Endonuclease/exonuclease/phosphatase" evidence="1">
    <location>
        <begin position="11"/>
        <end position="235"/>
    </location>
</feature>
<reference evidence="2" key="1">
    <citation type="submission" date="2023-03" db="EMBL/GenBank/DDBJ databases">
        <title>Massive genome expansion in bonnet fungi (Mycena s.s.) driven by repeated elements and novel gene families across ecological guilds.</title>
        <authorList>
            <consortium name="Lawrence Berkeley National Laboratory"/>
            <person name="Harder C.B."/>
            <person name="Miyauchi S."/>
            <person name="Viragh M."/>
            <person name="Kuo A."/>
            <person name="Thoen E."/>
            <person name="Andreopoulos B."/>
            <person name="Lu D."/>
            <person name="Skrede I."/>
            <person name="Drula E."/>
            <person name="Henrissat B."/>
            <person name="Morin E."/>
            <person name="Kohler A."/>
            <person name="Barry K."/>
            <person name="LaButti K."/>
            <person name="Morin E."/>
            <person name="Salamov A."/>
            <person name="Lipzen A."/>
            <person name="Mereny Z."/>
            <person name="Hegedus B."/>
            <person name="Baldrian P."/>
            <person name="Stursova M."/>
            <person name="Weitz H."/>
            <person name="Taylor A."/>
            <person name="Grigoriev I.V."/>
            <person name="Nagy L.G."/>
            <person name="Martin F."/>
            <person name="Kauserud H."/>
        </authorList>
    </citation>
    <scope>NUCLEOTIDE SEQUENCE</scope>
    <source>
        <strain evidence="2">CBHHK173m</strain>
    </source>
</reference>
<gene>
    <name evidence="2" type="ORF">B0H15DRAFT_765990</name>
</gene>
<dbReference type="Gene3D" id="3.60.10.10">
    <property type="entry name" value="Endonuclease/exonuclease/phosphatase"/>
    <property type="match status" value="1"/>
</dbReference>
<dbReference type="Proteomes" id="UP001222325">
    <property type="component" value="Unassembled WGS sequence"/>
</dbReference>
<keyword evidence="2" id="KW-0255">Endonuclease</keyword>
<keyword evidence="3" id="KW-1185">Reference proteome</keyword>
<accession>A0AAD6UJ06</accession>
<proteinExistence type="predicted"/>
<feature type="non-terminal residue" evidence="2">
    <location>
        <position position="597"/>
    </location>
</feature>
<dbReference type="SUPFAM" id="SSF56219">
    <property type="entry name" value="DNase I-like"/>
    <property type="match status" value="1"/>
</dbReference>
<evidence type="ECO:0000259" key="1">
    <source>
        <dbReference type="Pfam" id="PF03372"/>
    </source>
</evidence>